<feature type="region of interest" description="Disordered" evidence="3">
    <location>
        <begin position="683"/>
        <end position="710"/>
    </location>
</feature>
<comment type="similarity">
    <text evidence="1 2">Belongs to the peptidase C19 family.</text>
</comment>
<comment type="function">
    <text evidence="2">Recognizes and hydrolyzes the peptide bond at the C-terminal Gly of ubiquitin. Involved in the processing of poly-ubiquitin precursors as well as that of ubiquitinated proteins.</text>
</comment>
<dbReference type="InterPro" id="IPR028889">
    <property type="entry name" value="USP"/>
</dbReference>
<dbReference type="EMBL" id="SDMP01000010">
    <property type="protein sequence ID" value="RYR32898.1"/>
    <property type="molecule type" value="Genomic_DNA"/>
</dbReference>
<name>A0A445B2L0_ARAHY</name>
<keyword evidence="2" id="KW-0788">Thiol protease</keyword>
<dbReference type="InterPro" id="IPR018200">
    <property type="entry name" value="USP_CS"/>
</dbReference>
<evidence type="ECO:0000256" key="2">
    <source>
        <dbReference type="RuleBase" id="RU366025"/>
    </source>
</evidence>
<dbReference type="InterPro" id="IPR057372">
    <property type="entry name" value="Ubiquitin_UBP8/5"/>
</dbReference>
<keyword evidence="2" id="KW-0833">Ubl conjugation pathway</keyword>
<keyword evidence="6" id="KW-1185">Reference proteome</keyword>
<dbReference type="PANTHER" id="PTHR21646">
    <property type="entry name" value="UBIQUITIN CARBOXYL-TERMINAL HYDROLASE"/>
    <property type="match status" value="1"/>
</dbReference>
<evidence type="ECO:0000259" key="4">
    <source>
        <dbReference type="PROSITE" id="PS50235"/>
    </source>
</evidence>
<gene>
    <name evidence="5" type="ORF">Ahy_A10g047429</name>
</gene>
<dbReference type="PROSITE" id="PS00972">
    <property type="entry name" value="USP_1"/>
    <property type="match status" value="1"/>
</dbReference>
<evidence type="ECO:0000256" key="3">
    <source>
        <dbReference type="SAM" id="MobiDB-lite"/>
    </source>
</evidence>
<keyword evidence="2" id="KW-0378">Hydrolase</keyword>
<dbReference type="GO" id="GO:0006508">
    <property type="term" value="P:proteolysis"/>
    <property type="evidence" value="ECO:0007669"/>
    <property type="project" value="UniProtKB-KW"/>
</dbReference>
<dbReference type="InterPro" id="IPR001394">
    <property type="entry name" value="Peptidase_C19_UCH"/>
</dbReference>
<dbReference type="InterPro" id="IPR038765">
    <property type="entry name" value="Papain-like_cys_pep_sf"/>
</dbReference>
<dbReference type="Pfam" id="PF00443">
    <property type="entry name" value="UCH"/>
    <property type="match status" value="1"/>
</dbReference>
<dbReference type="CDD" id="cd02674">
    <property type="entry name" value="Peptidase_C19R"/>
    <property type="match status" value="1"/>
</dbReference>
<dbReference type="InterPro" id="IPR050185">
    <property type="entry name" value="Ub_carboxyl-term_hydrolase"/>
</dbReference>
<dbReference type="EC" id="3.4.19.12" evidence="2"/>
<dbReference type="GO" id="GO:0016579">
    <property type="term" value="P:protein deubiquitination"/>
    <property type="evidence" value="ECO:0007669"/>
    <property type="project" value="InterPro"/>
</dbReference>
<reference evidence="5 6" key="1">
    <citation type="submission" date="2019-01" db="EMBL/GenBank/DDBJ databases">
        <title>Sequencing of cultivated peanut Arachis hypogaea provides insights into genome evolution and oil improvement.</title>
        <authorList>
            <person name="Chen X."/>
        </authorList>
    </citation>
    <scope>NUCLEOTIDE SEQUENCE [LARGE SCALE GENOMIC DNA]</scope>
    <source>
        <strain evidence="6">cv. Fuhuasheng</strain>
        <tissue evidence="5">Leaves</tissue>
    </source>
</reference>
<dbReference type="Proteomes" id="UP000289738">
    <property type="component" value="Chromosome A10"/>
</dbReference>
<organism evidence="5 6">
    <name type="scientific">Arachis hypogaea</name>
    <name type="common">Peanut</name>
    <dbReference type="NCBI Taxonomy" id="3818"/>
    <lineage>
        <taxon>Eukaryota</taxon>
        <taxon>Viridiplantae</taxon>
        <taxon>Streptophyta</taxon>
        <taxon>Embryophyta</taxon>
        <taxon>Tracheophyta</taxon>
        <taxon>Spermatophyta</taxon>
        <taxon>Magnoliopsida</taxon>
        <taxon>eudicotyledons</taxon>
        <taxon>Gunneridae</taxon>
        <taxon>Pentapetalae</taxon>
        <taxon>rosids</taxon>
        <taxon>fabids</taxon>
        <taxon>Fabales</taxon>
        <taxon>Fabaceae</taxon>
        <taxon>Papilionoideae</taxon>
        <taxon>50 kb inversion clade</taxon>
        <taxon>dalbergioids sensu lato</taxon>
        <taxon>Dalbergieae</taxon>
        <taxon>Pterocarpus clade</taxon>
        <taxon>Arachis</taxon>
    </lineage>
</organism>
<dbReference type="PANTHER" id="PTHR21646:SF75">
    <property type="entry name" value="UBIQUITIN CARBOXYL-TERMINAL HYDROLASE"/>
    <property type="match status" value="1"/>
</dbReference>
<evidence type="ECO:0000313" key="6">
    <source>
        <dbReference type="Proteomes" id="UP000289738"/>
    </source>
</evidence>
<keyword evidence="2" id="KW-0645">Protease</keyword>
<accession>A0A445B2L0</accession>
<dbReference type="PROSITE" id="PS00973">
    <property type="entry name" value="USP_2"/>
    <property type="match status" value="1"/>
</dbReference>
<protein>
    <recommendedName>
        <fullName evidence="2">Ubiquitin carboxyl-terminal hydrolase</fullName>
        <ecNumber evidence="2">3.4.19.12</ecNumber>
    </recommendedName>
</protein>
<dbReference type="GO" id="GO:0004843">
    <property type="term" value="F:cysteine-type deubiquitinase activity"/>
    <property type="evidence" value="ECO:0007669"/>
    <property type="project" value="UniProtKB-UniRule"/>
</dbReference>
<dbReference type="Pfam" id="PF25242">
    <property type="entry name" value="Ubiquitin_UBP8"/>
    <property type="match status" value="1"/>
</dbReference>
<evidence type="ECO:0000313" key="5">
    <source>
        <dbReference type="EMBL" id="RYR32898.1"/>
    </source>
</evidence>
<evidence type="ECO:0000256" key="1">
    <source>
        <dbReference type="ARBA" id="ARBA00009085"/>
    </source>
</evidence>
<proteinExistence type="inferred from homology"/>
<sequence>MTRFSEKLRLSWLLQKPTRFLALLSLSTFRLCKSIARYLLSQTLPHLSMDNLFADHSDYFSDDFDSNSYRSRPNRRYLHPHDTRDFPDERVYLLPYRWWIEAEGDGDHVEGVLYTVTSNSDSDSEILLHLRKEEDPEKISSLDVGFSGRQYALVPEGIWLRALKRYNDFNNAMKDFGSLFFAEDCLHDLFPLQIRIYVSWETNSLVAKICQKENVAKFYKKACDIFDSEHSPMHIWDFSGQTTQLFINDKVTNDSLSQLGKEVLLELHVHGLPELMHGNGSNDMIVDRSDMECSSHSGCVIMNGSTDCVIPNVISTNSIQSSSYQAVQTLGLTGLQNLGNTCFMNSAIQCLAHTPKLVDFFLGDYRKEINYENPLGMNGELALAFGDLLRMLWVPGARPVVPEMFKTKLANFAPQFSGYSQHDSQFFNLNELLAFLLDGLHEDLNRVKRKPYHEVKDADGRPDEEVAEEYWRNHLARNDSIVVDLCQGQFRSTLVCPVCKKVSITFDPFMYLSLPLPSTTTRTMTLTVISTDGITLPSTLTVTLPESGTIKNLIGALSASCSLRDDETLLVAEIYKNRIFRLFEDLSDSLSEIRDQDKLVAYRLQKYEEDAPLVVFSHERLLENSGKDTFENQLFGIPLVTRLSSISCGNDVRREFLKLINPFLKFSEDGLDEFDTAEDVNKKLGEDDELGDTTSSPAIGSDADSTSGAEGNTQLWDDFEFCLPGGLGVENLRTKLNEPLPITTLSMKLQVVVLWSDRMLKNYVPYMSQTLPEVFKPQLFTKRTQESISIYKCLEAFLKEEPLGPEDMYCPTCKKPQQASKKLDLWRLPEILVIHLKRFSYSRYSKNKLETFVDFPINDLDVSTYVAHRNSQASNHYMLYAISCHYGGLGGGHYTAFVRYSHDKWYEFDDSRVAPASEDMIKTSAAYLLFYRKI</sequence>
<feature type="domain" description="USP" evidence="4">
    <location>
        <begin position="333"/>
        <end position="934"/>
    </location>
</feature>
<dbReference type="AlphaFoldDB" id="A0A445B2L0"/>
<dbReference type="PROSITE" id="PS50235">
    <property type="entry name" value="USP_3"/>
    <property type="match status" value="1"/>
</dbReference>
<dbReference type="SUPFAM" id="SSF54001">
    <property type="entry name" value="Cysteine proteinases"/>
    <property type="match status" value="1"/>
</dbReference>
<dbReference type="Gene3D" id="3.90.70.10">
    <property type="entry name" value="Cysteine proteinases"/>
    <property type="match status" value="2"/>
</dbReference>
<comment type="catalytic activity">
    <reaction evidence="2">
        <text>Thiol-dependent hydrolysis of ester, thioester, amide, peptide and isopeptide bonds formed by the C-terminal Gly of ubiquitin (a 76-residue protein attached to proteins as an intracellular targeting signal).</text>
        <dbReference type="EC" id="3.4.19.12"/>
    </reaction>
</comment>
<comment type="caution">
    <text evidence="5">The sequence shown here is derived from an EMBL/GenBank/DDBJ whole genome shotgun (WGS) entry which is preliminary data.</text>
</comment>
<feature type="compositionally biased region" description="Polar residues" evidence="3">
    <location>
        <begin position="692"/>
        <end position="710"/>
    </location>
</feature>
<dbReference type="STRING" id="3818.A0A445B2L0"/>